<dbReference type="AGR" id="WB:WBGene00044560"/>
<sequence>MFFFQLKYIYSHFIFSMVYYKNLIFRTLSDWNHCFFGLRFCPSFTKHLVKELVEMLYEADADEDNELNFVELCRLLEVPGAPVTHLDAKICSEIVRYTLFHCFCFSAPLLSYQNFFPEVSFGLPAAACVAGTTIFFWIKTN</sequence>
<dbReference type="RefSeq" id="NP_001359922.1">
    <property type="nucleotide sequence ID" value="NM_001373231.1"/>
</dbReference>
<reference evidence="2 3" key="1">
    <citation type="journal article" date="1998" name="Science">
        <title>Genome sequence of the nematode C. elegans: a platform for investigating biology.</title>
        <authorList>
            <consortium name="The C. elegans sequencing consortium"/>
            <person name="Sulson J.E."/>
            <person name="Waterston R."/>
        </authorList>
    </citation>
    <scope>NUCLEOTIDE SEQUENCE [LARGE SCALE GENOMIC DNA]</scope>
    <source>
        <strain evidence="2 3">Bristol N2</strain>
    </source>
</reference>
<dbReference type="UCSC" id="C36C9.6">
    <property type="organism name" value="c. elegans"/>
</dbReference>
<evidence type="ECO:0000313" key="4">
    <source>
        <dbReference type="WormBase" id="C36C9.6"/>
    </source>
</evidence>
<keyword evidence="1" id="KW-0812">Transmembrane</keyword>
<organism evidence="2 3">
    <name type="scientific">Caenorhabditis elegans</name>
    <dbReference type="NCBI Taxonomy" id="6239"/>
    <lineage>
        <taxon>Eukaryota</taxon>
        <taxon>Metazoa</taxon>
        <taxon>Ecdysozoa</taxon>
        <taxon>Nematoda</taxon>
        <taxon>Chromadorea</taxon>
        <taxon>Rhabditida</taxon>
        <taxon>Rhabditina</taxon>
        <taxon>Rhabditomorpha</taxon>
        <taxon>Rhabditoidea</taxon>
        <taxon>Rhabditidae</taxon>
        <taxon>Peloderinae</taxon>
        <taxon>Caenorhabditis</taxon>
    </lineage>
</organism>
<feature type="transmembrane region" description="Helical" evidence="1">
    <location>
        <begin position="119"/>
        <end position="138"/>
    </location>
</feature>
<evidence type="ECO:0000313" key="3">
    <source>
        <dbReference type="Proteomes" id="UP000001940"/>
    </source>
</evidence>
<dbReference type="InParanoid" id="Q4R107"/>
<dbReference type="AlphaFoldDB" id="Q4R107"/>
<evidence type="ECO:0000313" key="2">
    <source>
        <dbReference type="EMBL" id="CCD66885.2"/>
    </source>
</evidence>
<dbReference type="HOGENOM" id="CLU_1950735_0_0_1"/>
<dbReference type="CTD" id="3896900"/>
<proteinExistence type="predicted"/>
<dbReference type="WormBase" id="C36C9.6">
    <property type="protein sequence ID" value="CE53471"/>
    <property type="gene ID" value="WBGene00044560"/>
</dbReference>
<dbReference type="InterPro" id="IPR018247">
    <property type="entry name" value="EF_Hand_1_Ca_BS"/>
</dbReference>
<dbReference type="KEGG" id="cel:CELE_C36C9.6"/>
<dbReference type="GeneID" id="3896900"/>
<name>Q4R107_CAEEL</name>
<dbReference type="PaxDb" id="6239-C36C9.6"/>
<keyword evidence="3" id="KW-1185">Reference proteome</keyword>
<keyword evidence="1" id="KW-1133">Transmembrane helix</keyword>
<evidence type="ECO:0000256" key="1">
    <source>
        <dbReference type="SAM" id="Phobius"/>
    </source>
</evidence>
<dbReference type="Proteomes" id="UP000001940">
    <property type="component" value="Chromosome X"/>
</dbReference>
<keyword evidence="1" id="KW-0472">Membrane</keyword>
<dbReference type="EMBL" id="BX284606">
    <property type="protein sequence ID" value="CCD66885.2"/>
    <property type="molecule type" value="Genomic_DNA"/>
</dbReference>
<dbReference type="PROSITE" id="PS00018">
    <property type="entry name" value="EF_HAND_1"/>
    <property type="match status" value="1"/>
</dbReference>
<gene>
    <name evidence="2 4" type="ORF">C36C9.6</name>
    <name evidence="2" type="ORF">CELE_C36C9.6</name>
</gene>
<protein>
    <submittedName>
        <fullName evidence="2">EF-hand domain-containing protein</fullName>
    </submittedName>
</protein>
<dbReference type="SMR" id="Q4R107"/>
<accession>Q4R107</accession>